<keyword evidence="3" id="KW-1185">Reference proteome</keyword>
<feature type="compositionally biased region" description="Polar residues" evidence="1">
    <location>
        <begin position="691"/>
        <end position="706"/>
    </location>
</feature>
<feature type="compositionally biased region" description="Basic and acidic residues" evidence="1">
    <location>
        <begin position="302"/>
        <end position="312"/>
    </location>
</feature>
<feature type="region of interest" description="Disordered" evidence="1">
    <location>
        <begin position="761"/>
        <end position="835"/>
    </location>
</feature>
<feature type="compositionally biased region" description="Low complexity" evidence="1">
    <location>
        <begin position="711"/>
        <end position="725"/>
    </location>
</feature>
<feature type="compositionally biased region" description="Polar residues" evidence="1">
    <location>
        <begin position="97"/>
        <end position="107"/>
    </location>
</feature>
<organism evidence="2 3">
    <name type="scientific">Xylona heveae (strain CBS 132557 / TC161)</name>
    <dbReference type="NCBI Taxonomy" id="1328760"/>
    <lineage>
        <taxon>Eukaryota</taxon>
        <taxon>Fungi</taxon>
        <taxon>Dikarya</taxon>
        <taxon>Ascomycota</taxon>
        <taxon>Pezizomycotina</taxon>
        <taxon>Xylonomycetes</taxon>
        <taxon>Xylonales</taxon>
        <taxon>Xylonaceae</taxon>
        <taxon>Xylona</taxon>
    </lineage>
</organism>
<feature type="compositionally biased region" description="Basic and acidic residues" evidence="1">
    <location>
        <begin position="149"/>
        <end position="160"/>
    </location>
</feature>
<accession>A0A165GS99</accession>
<dbReference type="InParanoid" id="A0A165GS99"/>
<feature type="compositionally biased region" description="Low complexity" evidence="1">
    <location>
        <begin position="761"/>
        <end position="786"/>
    </location>
</feature>
<feature type="region of interest" description="Disordered" evidence="1">
    <location>
        <begin position="691"/>
        <end position="734"/>
    </location>
</feature>
<feature type="compositionally biased region" description="Polar residues" evidence="1">
    <location>
        <begin position="500"/>
        <end position="525"/>
    </location>
</feature>
<name>A0A165GS99_XYLHT</name>
<gene>
    <name evidence="2" type="ORF">L228DRAFT_260709</name>
</gene>
<feature type="compositionally biased region" description="Low complexity" evidence="1">
    <location>
        <begin position="288"/>
        <end position="298"/>
    </location>
</feature>
<evidence type="ECO:0000313" key="2">
    <source>
        <dbReference type="EMBL" id="KZF22530.1"/>
    </source>
</evidence>
<dbReference type="RefSeq" id="XP_018188085.1">
    <property type="nucleotide sequence ID" value="XM_018334285.1"/>
</dbReference>
<reference evidence="2 3" key="1">
    <citation type="journal article" date="2016" name="Fungal Biol.">
        <title>The genome of Xylona heveae provides a window into fungal endophytism.</title>
        <authorList>
            <person name="Gazis R."/>
            <person name="Kuo A."/>
            <person name="Riley R."/>
            <person name="LaButti K."/>
            <person name="Lipzen A."/>
            <person name="Lin J."/>
            <person name="Amirebrahimi M."/>
            <person name="Hesse C.N."/>
            <person name="Spatafora J.W."/>
            <person name="Henrissat B."/>
            <person name="Hainaut M."/>
            <person name="Grigoriev I.V."/>
            <person name="Hibbett D.S."/>
        </authorList>
    </citation>
    <scope>NUCLEOTIDE SEQUENCE [LARGE SCALE GENOMIC DNA]</scope>
    <source>
        <strain evidence="2 3">TC161</strain>
    </source>
</reference>
<feature type="region of interest" description="Disordered" evidence="1">
    <location>
        <begin position="236"/>
        <end position="361"/>
    </location>
</feature>
<feature type="compositionally biased region" description="Basic and acidic residues" evidence="1">
    <location>
        <begin position="258"/>
        <end position="275"/>
    </location>
</feature>
<feature type="region of interest" description="Disordered" evidence="1">
    <location>
        <begin position="51"/>
        <end position="70"/>
    </location>
</feature>
<protein>
    <submittedName>
        <fullName evidence="2">Uncharacterized protein</fullName>
    </submittedName>
</protein>
<evidence type="ECO:0000256" key="1">
    <source>
        <dbReference type="SAM" id="MobiDB-lite"/>
    </source>
</evidence>
<feature type="region of interest" description="Disordered" evidence="1">
    <location>
        <begin position="83"/>
        <end position="108"/>
    </location>
</feature>
<dbReference type="GeneID" id="28899422"/>
<proteinExistence type="predicted"/>
<dbReference type="Proteomes" id="UP000076632">
    <property type="component" value="Unassembled WGS sequence"/>
</dbReference>
<sequence length="835" mass="89040">MCVQCWLSMSDDGVHLINRDDSGWATQTPPTTSQTVQAQTALQIPRGKVAENLGSGSQASSVGDAGPSNAEISREHTNRELAHKCEDDKTNEGDIVGNQSEPRSNNVDIDRPFSVLLQAVDLVTQEKSTGDNDSHVIRAHSSHSLFGASHEDERRDRNRTENVQPNLPTRGIVFGPPIDGVRYYTVPRGDPLEVLADRYGGTCFFIDKNERDGIETLYIVRRLGPDVIIAMTPRPEWYTNPEPEPPRGNGWPHPFPGDMERYRQRVNRERERNEIMEQDDSEAETLRRSTSASSSSQESDYDEKAGSTHRDTQPPPTSTIAQHSAEKGSVQGERGISDHKMQGIPNAAPGHSQADSRGHDRAFEEEHKMDLDATGPVPIFPMQAPLLAPQPRPAVLHGVLRSSHQVDRVPRYSPYPTRSINTSGQLPTNAATLQGTPNINRNGPNPSSRNVGTRVYQQAQGVESWPQMAQGASTSNVHGDNTFHQQQIRGSDSHGGTPGLDTSQTRANSNQAPYSLPSQNIQPPNHSHHPYSANNLTGTEAHQIPEHAPMDPSGRAASGTFAASHPPSHRVLNAANQSHRQSETAAANPPNTTGQQRSNQRRQQGQPGTSQQRGSTRHTTRASRPAVGSSVPGQSFRAGNPRDTIASVVMHTNIQLVRNSGGEASSNATHQPGPMYVGGVVQHSAAFGSHTGVSATHRTSVASGTNPPYIPGNSASGQGQQNQPGTSAPRGTFAIPGEYIRGQTAGEVWIRVVRRENLGSATTTTTTGSGSAQQSSPQGPSGTGAPNNGGGASTTANNNAAANIGGHRSRGQARTGAAVAADNSPSNAPPGPASS</sequence>
<feature type="compositionally biased region" description="Polar residues" evidence="1">
    <location>
        <begin position="574"/>
        <end position="593"/>
    </location>
</feature>
<dbReference type="EMBL" id="KV407458">
    <property type="protein sequence ID" value="KZF22530.1"/>
    <property type="molecule type" value="Genomic_DNA"/>
</dbReference>
<evidence type="ECO:0000313" key="3">
    <source>
        <dbReference type="Proteomes" id="UP000076632"/>
    </source>
</evidence>
<dbReference type="AlphaFoldDB" id="A0A165GS99"/>
<feature type="region of interest" description="Disordered" evidence="1">
    <location>
        <begin position="147"/>
        <end position="171"/>
    </location>
</feature>
<feature type="compositionally biased region" description="Low complexity" evidence="1">
    <location>
        <begin position="817"/>
        <end position="826"/>
    </location>
</feature>
<feature type="compositionally biased region" description="Low complexity" evidence="1">
    <location>
        <begin position="594"/>
        <end position="608"/>
    </location>
</feature>
<feature type="compositionally biased region" description="Polar residues" evidence="1">
    <location>
        <begin position="470"/>
        <end position="490"/>
    </location>
</feature>
<feature type="compositionally biased region" description="Basic and acidic residues" evidence="1">
    <location>
        <begin position="83"/>
        <end position="92"/>
    </location>
</feature>
<feature type="region of interest" description="Disordered" evidence="1">
    <location>
        <begin position="409"/>
        <end position="640"/>
    </location>
</feature>
<feature type="compositionally biased region" description="Low complexity" evidence="1">
    <location>
        <begin position="793"/>
        <end position="803"/>
    </location>
</feature>
<feature type="compositionally biased region" description="Polar residues" evidence="1">
    <location>
        <begin position="416"/>
        <end position="461"/>
    </location>
</feature>